<evidence type="ECO:0000313" key="6">
    <source>
        <dbReference type="Proteomes" id="UP000245202"/>
    </source>
</evidence>
<reference evidence="5 6" key="1">
    <citation type="submission" date="2017-08" db="EMBL/GenBank/DDBJ databases">
        <title>Substantial Increase in Enzyme Production by Combined Drug-Resistance Mutations in Paenibacillus agaridevorans.</title>
        <authorList>
            <person name="Tanaka Y."/>
            <person name="Funane K."/>
            <person name="Hosaka T."/>
            <person name="Shiwa Y."/>
            <person name="Fujita N."/>
            <person name="Miyazaki T."/>
            <person name="Yoshikawa H."/>
            <person name="Murakami K."/>
            <person name="Kasahara K."/>
            <person name="Inaoka T."/>
            <person name="Hiraga Y."/>
            <person name="Ochi K."/>
        </authorList>
    </citation>
    <scope>NUCLEOTIDE SEQUENCE [LARGE SCALE GENOMIC DNA]</scope>
    <source>
        <strain evidence="5 6">T-3040</strain>
    </source>
</reference>
<feature type="transmembrane region" description="Helical" evidence="3">
    <location>
        <begin position="44"/>
        <end position="66"/>
    </location>
</feature>
<evidence type="ECO:0000256" key="2">
    <source>
        <dbReference type="PROSITE-ProRule" id="PRU00464"/>
    </source>
</evidence>
<keyword evidence="3" id="KW-0812">Transmembrane</keyword>
<comment type="caution">
    <text evidence="5">The sequence shown here is derived from an EMBL/GenBank/DDBJ whole genome shotgun (WGS) entry which is preliminary data.</text>
</comment>
<feature type="transmembrane region" description="Helical" evidence="3">
    <location>
        <begin position="7"/>
        <end position="32"/>
    </location>
</feature>
<gene>
    <name evidence="5" type="ORF">PAT3040_00495</name>
</gene>
<dbReference type="PANTHER" id="PTHR46648:SF1">
    <property type="entry name" value="ADENOSINE 5'-MONOPHOSPHORAMIDASE HNT1"/>
    <property type="match status" value="1"/>
</dbReference>
<evidence type="ECO:0000259" key="4">
    <source>
        <dbReference type="PROSITE" id="PS51084"/>
    </source>
</evidence>
<dbReference type="Pfam" id="PF01230">
    <property type="entry name" value="HIT"/>
    <property type="match status" value="1"/>
</dbReference>
<dbReference type="SUPFAM" id="SSF54197">
    <property type="entry name" value="HIT-like"/>
    <property type="match status" value="1"/>
</dbReference>
<feature type="short sequence motif" description="Histidine triad motif" evidence="2">
    <location>
        <begin position="197"/>
        <end position="201"/>
    </location>
</feature>
<feature type="domain" description="HIT" evidence="4">
    <location>
        <begin position="107"/>
        <end position="212"/>
    </location>
</feature>
<dbReference type="InterPro" id="IPR001310">
    <property type="entry name" value="Histidine_triad_HIT"/>
</dbReference>
<sequence length="242" mass="27569">MVLKLRVGFFIAWIIPYVFLVCYNIGFFTYIITNAKGLNEINRMGIFVFMWFVFSLVLVFGAIRIIQWYKQGKFHIAHPSPNQETESVEPKAAEKRLSSVPDVPSCLGCRLANGLEEAHVVFENDYVTCLLDIDPLNEGHTLILPKRHFVELADTDISARHAIMNASVRISNALKMIYKPDGISIMQNGGSFNDLGHYHMHVFPRYNNDGFGWKEPAVKSRHSLDVVKQRIAEQLKDGMPQL</sequence>
<evidence type="ECO:0000256" key="3">
    <source>
        <dbReference type="SAM" id="Phobius"/>
    </source>
</evidence>
<dbReference type="AlphaFoldDB" id="A0A2R5ERI7"/>
<organism evidence="5 6">
    <name type="scientific">Paenibacillus agaridevorans</name>
    <dbReference type="NCBI Taxonomy" id="171404"/>
    <lineage>
        <taxon>Bacteria</taxon>
        <taxon>Bacillati</taxon>
        <taxon>Bacillota</taxon>
        <taxon>Bacilli</taxon>
        <taxon>Bacillales</taxon>
        <taxon>Paenibacillaceae</taxon>
        <taxon>Paenibacillus</taxon>
    </lineage>
</organism>
<dbReference type="PROSITE" id="PS51084">
    <property type="entry name" value="HIT_2"/>
    <property type="match status" value="1"/>
</dbReference>
<protein>
    <submittedName>
        <fullName evidence="5">Putative HIT family protein</fullName>
    </submittedName>
</protein>
<name>A0A2R5ERI7_9BACL</name>
<dbReference type="GO" id="GO:0003824">
    <property type="term" value="F:catalytic activity"/>
    <property type="evidence" value="ECO:0007669"/>
    <property type="project" value="InterPro"/>
</dbReference>
<dbReference type="Proteomes" id="UP000245202">
    <property type="component" value="Unassembled WGS sequence"/>
</dbReference>
<dbReference type="EMBL" id="BDQX01000036">
    <property type="protein sequence ID" value="GBG06004.1"/>
    <property type="molecule type" value="Genomic_DNA"/>
</dbReference>
<dbReference type="InterPro" id="IPR036265">
    <property type="entry name" value="HIT-like_sf"/>
</dbReference>
<proteinExistence type="predicted"/>
<feature type="active site" description="Tele-AMP-histidine intermediate" evidence="1">
    <location>
        <position position="201"/>
    </location>
</feature>
<evidence type="ECO:0000313" key="5">
    <source>
        <dbReference type="EMBL" id="GBG06004.1"/>
    </source>
</evidence>
<keyword evidence="3" id="KW-0472">Membrane</keyword>
<dbReference type="PANTHER" id="PTHR46648">
    <property type="entry name" value="HIT FAMILY PROTEIN 1"/>
    <property type="match status" value="1"/>
</dbReference>
<dbReference type="InterPro" id="IPR011146">
    <property type="entry name" value="HIT-like"/>
</dbReference>
<evidence type="ECO:0000256" key="1">
    <source>
        <dbReference type="PIRSR" id="PIRSR601310-1"/>
    </source>
</evidence>
<dbReference type="Gene3D" id="3.30.428.10">
    <property type="entry name" value="HIT-like"/>
    <property type="match status" value="1"/>
</dbReference>
<accession>A0A2R5ERI7</accession>
<keyword evidence="6" id="KW-1185">Reference proteome</keyword>
<keyword evidence="3" id="KW-1133">Transmembrane helix</keyword>
<dbReference type="GO" id="GO:0009117">
    <property type="term" value="P:nucleotide metabolic process"/>
    <property type="evidence" value="ECO:0007669"/>
    <property type="project" value="TreeGrafter"/>
</dbReference>